<dbReference type="InterPro" id="IPR025847">
    <property type="entry name" value="MEDS_domain"/>
</dbReference>
<name>A0AA97LWB5_9ACTN</name>
<dbReference type="InterPro" id="IPR003594">
    <property type="entry name" value="HATPase_dom"/>
</dbReference>
<organism evidence="4 5">
    <name type="scientific">Thermobifida halotolerans</name>
    <dbReference type="NCBI Taxonomy" id="483545"/>
    <lineage>
        <taxon>Bacteria</taxon>
        <taxon>Bacillati</taxon>
        <taxon>Actinomycetota</taxon>
        <taxon>Actinomycetes</taxon>
        <taxon>Streptosporangiales</taxon>
        <taxon>Nocardiopsidaceae</taxon>
        <taxon>Thermobifida</taxon>
    </lineage>
</organism>
<dbReference type="PANTHER" id="PTHR35526">
    <property type="entry name" value="ANTI-SIGMA-F FACTOR RSBW-RELATED"/>
    <property type="match status" value="1"/>
</dbReference>
<evidence type="ECO:0000259" key="2">
    <source>
        <dbReference type="Pfam" id="PF13581"/>
    </source>
</evidence>
<feature type="domain" description="Histidine kinase/HSP90-like ATPase" evidence="2">
    <location>
        <begin position="204"/>
        <end position="314"/>
    </location>
</feature>
<protein>
    <submittedName>
        <fullName evidence="4">Sensor histidine kinase</fullName>
    </submittedName>
</protein>
<dbReference type="Pfam" id="PF14417">
    <property type="entry name" value="MEDS"/>
    <property type="match status" value="1"/>
</dbReference>
<dbReference type="InterPro" id="IPR047718">
    <property type="entry name" value="RsbA-like_anti_sig"/>
</dbReference>
<dbReference type="KEGG" id="thao:NI17_021965"/>
<dbReference type="InterPro" id="IPR036890">
    <property type="entry name" value="HATPase_C_sf"/>
</dbReference>
<reference evidence="4" key="1">
    <citation type="submission" date="2020-10" db="EMBL/GenBank/DDBJ databases">
        <title>De novo genome project of the cellulose decomposer Thermobifida halotolerans type strain.</title>
        <authorList>
            <person name="Nagy I."/>
            <person name="Horvath B."/>
            <person name="Kukolya J."/>
            <person name="Nagy I."/>
            <person name="Orsini M."/>
        </authorList>
    </citation>
    <scope>NUCLEOTIDE SEQUENCE</scope>
    <source>
        <strain evidence="4">DSM 44931</strain>
    </source>
</reference>
<evidence type="ECO:0000313" key="5">
    <source>
        <dbReference type="Proteomes" id="UP000265719"/>
    </source>
</evidence>
<gene>
    <name evidence="4" type="ORF">NI17_021965</name>
</gene>
<dbReference type="Gene3D" id="3.30.565.10">
    <property type="entry name" value="Histidine kinase-like ATPase, C-terminal domain"/>
    <property type="match status" value="1"/>
</dbReference>
<dbReference type="PANTHER" id="PTHR35526:SF3">
    <property type="entry name" value="ANTI-SIGMA-F FACTOR RSBW"/>
    <property type="match status" value="1"/>
</dbReference>
<sequence>MTARIEKKETRPVEFVHTGLVSHSLHGLTALVVPMVRAAVSGGDRVLVALGEDEEKALRTGLSPPLRQDVEFLSRSSFYSTPGRTLAALRRLANSAPGRRLTVVGQPPLPEEDPLALREWRLLDSVLNMALARHPIQLLCVHDARRLSGPVRDGVWHTHPTVITDNGRRPGLRYRDPEELGAEVAAHPLPPPQEPVHRVRISADLPAVRDEVARLADRLEVPGVLANDLVVAVNELVANVLEHGAGKGAVTLWRQDGRIVCDVFDEAGQLTDPLSGYRTSNELSTRGYGLWITRQMCDFMEVRGGTEGSLVRMHFRL</sequence>
<keyword evidence="1" id="KW-0723">Serine/threonine-protein kinase</keyword>
<dbReference type="Pfam" id="PF13581">
    <property type="entry name" value="HATPase_c_2"/>
    <property type="match status" value="1"/>
</dbReference>
<keyword evidence="4" id="KW-0808">Transferase</keyword>
<keyword evidence="4" id="KW-0418">Kinase</keyword>
<evidence type="ECO:0000256" key="1">
    <source>
        <dbReference type="ARBA" id="ARBA00022527"/>
    </source>
</evidence>
<evidence type="ECO:0000313" key="4">
    <source>
        <dbReference type="EMBL" id="UOE19362.1"/>
    </source>
</evidence>
<dbReference type="NCBIfam" id="NF041045">
    <property type="entry name" value="RsbA_anti_sig"/>
    <property type="match status" value="1"/>
</dbReference>
<dbReference type="RefSeq" id="WP_170163078.1">
    <property type="nucleotide sequence ID" value="NZ_CP063196.1"/>
</dbReference>
<dbReference type="EMBL" id="CP063196">
    <property type="protein sequence ID" value="UOE19362.1"/>
    <property type="molecule type" value="Genomic_DNA"/>
</dbReference>
<dbReference type="SUPFAM" id="SSF55874">
    <property type="entry name" value="ATPase domain of HSP90 chaperone/DNA topoisomerase II/histidine kinase"/>
    <property type="match status" value="1"/>
</dbReference>
<feature type="domain" description="MEDS" evidence="3">
    <location>
        <begin position="17"/>
        <end position="160"/>
    </location>
</feature>
<evidence type="ECO:0000259" key="3">
    <source>
        <dbReference type="Pfam" id="PF14417"/>
    </source>
</evidence>
<keyword evidence="5" id="KW-1185">Reference proteome</keyword>
<proteinExistence type="predicted"/>
<accession>A0AA97LWB5</accession>
<dbReference type="GO" id="GO:0004674">
    <property type="term" value="F:protein serine/threonine kinase activity"/>
    <property type="evidence" value="ECO:0007669"/>
    <property type="project" value="UniProtKB-KW"/>
</dbReference>
<dbReference type="AlphaFoldDB" id="A0AA97LWB5"/>
<dbReference type="InterPro" id="IPR050267">
    <property type="entry name" value="Anti-sigma-factor_SerPK"/>
</dbReference>
<dbReference type="Proteomes" id="UP000265719">
    <property type="component" value="Chromosome"/>
</dbReference>
<dbReference type="CDD" id="cd16936">
    <property type="entry name" value="HATPase_RsbW-like"/>
    <property type="match status" value="1"/>
</dbReference>